<keyword evidence="3" id="KW-0255">Endonuclease</keyword>
<keyword evidence="3" id="KW-0540">Nuclease</keyword>
<evidence type="ECO:0000259" key="2">
    <source>
        <dbReference type="Pfam" id="PF03372"/>
    </source>
</evidence>
<feature type="transmembrane region" description="Helical" evidence="1">
    <location>
        <begin position="12"/>
        <end position="29"/>
    </location>
</feature>
<evidence type="ECO:0000313" key="4">
    <source>
        <dbReference type="Proteomes" id="UP000027442"/>
    </source>
</evidence>
<keyword evidence="1" id="KW-1133">Transmembrane helix</keyword>
<sequence>MQANVKKWIVQLASGANVATILVMLAVGYSDRVNPEGHPLLATLGLTFPVFLAINAAFMVFWVFFRLRRVLIPVIGFVACYGPVRAYIPFNMNPTVPDSCFKVLSYNTLMWGGGEATEAQRWEMLNYVKAKDADILCLQEANLGGKFQTTIDSLLNSIYPYHDIKEKTTIYDRLAIYSKYPILRSQRVMYPQSADFSQACWIATPDDTVLVINNHFATTGLTEAQRQNFKNMLKGDLRTKQMPGLGKSLIHKLGEYARVRAPQVDAVARFVRKHKGHSVILCGDFNDSPISYARHRMAKELTDCYVASGNGPGISYHRNAFYVRIDNIMCSDDWQPLKCVVENKVKTSDHYPIFCQLQKVRK</sequence>
<feature type="transmembrane region" description="Helical" evidence="1">
    <location>
        <begin position="41"/>
        <end position="63"/>
    </location>
</feature>
<dbReference type="GO" id="GO:0006506">
    <property type="term" value="P:GPI anchor biosynthetic process"/>
    <property type="evidence" value="ECO:0007669"/>
    <property type="project" value="TreeGrafter"/>
</dbReference>
<dbReference type="HOGENOM" id="CLU_060500_0_1_10"/>
<feature type="transmembrane region" description="Helical" evidence="1">
    <location>
        <begin position="70"/>
        <end position="88"/>
    </location>
</feature>
<dbReference type="CDD" id="cd09084">
    <property type="entry name" value="EEP-2"/>
    <property type="match status" value="1"/>
</dbReference>
<gene>
    <name evidence="3" type="ORF">HMPREF1991_02757</name>
</gene>
<evidence type="ECO:0000256" key="1">
    <source>
        <dbReference type="SAM" id="Phobius"/>
    </source>
</evidence>
<dbReference type="SUPFAM" id="SSF56219">
    <property type="entry name" value="DNase I-like"/>
    <property type="match status" value="1"/>
</dbReference>
<keyword evidence="1" id="KW-0812">Transmembrane</keyword>
<dbReference type="RefSeq" id="WP_018967238.1">
    <property type="nucleotide sequence ID" value="NZ_KB899213.1"/>
</dbReference>
<organism evidence="3 4">
    <name type="scientific">Hoylesella loescheii DSM 19665 = JCM 12249 = ATCC 15930</name>
    <dbReference type="NCBI Taxonomy" id="1122985"/>
    <lineage>
        <taxon>Bacteria</taxon>
        <taxon>Pseudomonadati</taxon>
        <taxon>Bacteroidota</taxon>
        <taxon>Bacteroidia</taxon>
        <taxon>Bacteroidales</taxon>
        <taxon>Prevotellaceae</taxon>
        <taxon>Hoylesella</taxon>
    </lineage>
</organism>
<dbReference type="PANTHER" id="PTHR14859">
    <property type="entry name" value="CALCOFLUOR WHITE HYPERSENSITIVE PROTEIN PRECURSOR"/>
    <property type="match status" value="1"/>
</dbReference>
<dbReference type="eggNOG" id="COG3568">
    <property type="taxonomic scope" value="Bacteria"/>
</dbReference>
<dbReference type="PATRIC" id="fig|1122985.7.peg.2852"/>
<keyword evidence="3" id="KW-0378">Hydrolase</keyword>
<dbReference type="Proteomes" id="UP000027442">
    <property type="component" value="Unassembled WGS sequence"/>
</dbReference>
<dbReference type="InterPro" id="IPR036691">
    <property type="entry name" value="Endo/exonu/phosph_ase_sf"/>
</dbReference>
<keyword evidence="1" id="KW-0472">Membrane</keyword>
<dbReference type="Gene3D" id="3.60.10.10">
    <property type="entry name" value="Endonuclease/exonuclease/phosphatase"/>
    <property type="match status" value="1"/>
</dbReference>
<dbReference type="GO" id="GO:0016020">
    <property type="term" value="C:membrane"/>
    <property type="evidence" value="ECO:0007669"/>
    <property type="project" value="GOC"/>
</dbReference>
<feature type="domain" description="Endonuclease/exonuclease/phosphatase" evidence="2">
    <location>
        <begin position="115"/>
        <end position="350"/>
    </location>
</feature>
<dbReference type="Pfam" id="PF03372">
    <property type="entry name" value="Exo_endo_phos"/>
    <property type="match status" value="1"/>
</dbReference>
<dbReference type="GO" id="GO:0004519">
    <property type="term" value="F:endonuclease activity"/>
    <property type="evidence" value="ECO:0007669"/>
    <property type="project" value="UniProtKB-KW"/>
</dbReference>
<evidence type="ECO:0000313" key="3">
    <source>
        <dbReference type="EMBL" id="KDR51189.1"/>
    </source>
</evidence>
<proteinExistence type="predicted"/>
<dbReference type="GO" id="GO:0004527">
    <property type="term" value="F:exonuclease activity"/>
    <property type="evidence" value="ECO:0007669"/>
    <property type="project" value="UniProtKB-KW"/>
</dbReference>
<protein>
    <submittedName>
        <fullName evidence="3">Endonuclease/exonuclease/phosphatase family protein</fullName>
    </submittedName>
</protein>
<keyword evidence="4" id="KW-1185">Reference proteome</keyword>
<dbReference type="InterPro" id="IPR005135">
    <property type="entry name" value="Endo/exonuclease/phosphatase"/>
</dbReference>
<name>A0A069QGR2_HOYLO</name>
<comment type="caution">
    <text evidence="3">The sequence shown here is derived from an EMBL/GenBank/DDBJ whole genome shotgun (WGS) entry which is preliminary data.</text>
</comment>
<dbReference type="EMBL" id="JNGW01000119">
    <property type="protein sequence ID" value="KDR51189.1"/>
    <property type="molecule type" value="Genomic_DNA"/>
</dbReference>
<dbReference type="AlphaFoldDB" id="A0A069QGR2"/>
<dbReference type="InterPro" id="IPR051916">
    <property type="entry name" value="GPI-anchor_lipid_remodeler"/>
</dbReference>
<accession>A0A069QGR2</accession>
<reference evidence="3 4" key="1">
    <citation type="submission" date="2013-08" db="EMBL/GenBank/DDBJ databases">
        <authorList>
            <person name="Weinstock G."/>
            <person name="Sodergren E."/>
            <person name="Wylie T."/>
            <person name="Fulton L."/>
            <person name="Fulton R."/>
            <person name="Fronick C."/>
            <person name="O'Laughlin M."/>
            <person name="Godfrey J."/>
            <person name="Miner T."/>
            <person name="Herter B."/>
            <person name="Appelbaum E."/>
            <person name="Cordes M."/>
            <person name="Lek S."/>
            <person name="Wollam A."/>
            <person name="Pepin K.H."/>
            <person name="Palsikar V.B."/>
            <person name="Mitreva M."/>
            <person name="Wilson R.K."/>
        </authorList>
    </citation>
    <scope>NUCLEOTIDE SEQUENCE [LARGE SCALE GENOMIC DNA]</scope>
    <source>
        <strain evidence="3 4">ATCC 15930</strain>
    </source>
</reference>
<dbReference type="PANTHER" id="PTHR14859:SF15">
    <property type="entry name" value="ENDONUCLEASE_EXONUCLEASE_PHOSPHATASE DOMAIN-CONTAINING PROTEIN"/>
    <property type="match status" value="1"/>
</dbReference>
<keyword evidence="3" id="KW-0269">Exonuclease</keyword>